<proteinExistence type="predicted"/>
<dbReference type="Proteomes" id="UP001167871">
    <property type="component" value="Unassembled WGS sequence"/>
</dbReference>
<dbReference type="PROSITE" id="PS51257">
    <property type="entry name" value="PROKAR_LIPOPROTEIN"/>
    <property type="match status" value="1"/>
</dbReference>
<dbReference type="EMBL" id="JAUEII010000012">
    <property type="protein sequence ID" value="MDN0049184.1"/>
    <property type="molecule type" value="Genomic_DNA"/>
</dbReference>
<dbReference type="InterPro" id="IPR011042">
    <property type="entry name" value="6-blade_b-propeller_TolB-like"/>
</dbReference>
<reference evidence="1" key="2">
    <citation type="submission" date="2024-05" db="EMBL/GenBank/DDBJ databases">
        <title>Identification and characterization of horizontal gene transfer across gut microbiota members of farm animals based on homology search.</title>
        <authorList>
            <person name="Schwarzerova J."/>
            <person name="Nykrynova M."/>
            <person name="Jureckova K."/>
            <person name="Cejkova D."/>
            <person name="Rychlik I."/>
        </authorList>
    </citation>
    <scope>NUCLEOTIDE SEQUENCE</scope>
    <source>
        <strain evidence="1">84_SSukc20</strain>
    </source>
</reference>
<organism evidence="1 2">
    <name type="scientific">Bacteroides gallinaceum</name>
    <dbReference type="NCBI Taxonomy" id="1462571"/>
    <lineage>
        <taxon>Bacteria</taxon>
        <taxon>Pseudomonadati</taxon>
        <taxon>Bacteroidota</taxon>
        <taxon>Bacteroidia</taxon>
        <taxon>Bacteroidales</taxon>
        <taxon>Bacteroidaceae</taxon>
        <taxon>Bacteroides</taxon>
    </lineage>
</organism>
<sequence>MSKYFFIVLLLSVLAGCHKQEGQRLGLNMVSVDGMRNDDTGKFDSFFQFSHYITLETTDSSLIGKAKKIKMYDGKIYVLDGKDDKIVVFDSIGNYIRQYAHLGQGPGEYVGLGDFDIKGDTLYLMGEFDGYVLKYDLTDRYCGRERIPKAEGLLVLSNGDYALNLGLGRADNGSGKSYNSYVVCREGELLYQDIPFNKNIQGKAYSFGEGYNAFYHYKDSIFTFFPFNDTIYVVNPKDGVLNPYLSVALNKQKIELSMSASKALKLAKELTPSIFAFYKWDNYMCCSFYYADNPRRYLIFSKDGSILFCGSFNLDKYKLPIRMVAYETDQTSVQMLSLVYPEEMLFLYKKYGSNSKLLDKIASGMGEESNPVLLFYDFKLQDKK</sequence>
<dbReference type="Pfam" id="PF17170">
    <property type="entry name" value="DUF5128"/>
    <property type="match status" value="1"/>
</dbReference>
<dbReference type="Gene3D" id="2.120.10.30">
    <property type="entry name" value="TolB, C-terminal domain"/>
    <property type="match status" value="1"/>
</dbReference>
<gene>
    <name evidence="1" type="ORF">QVO10_07265</name>
</gene>
<reference evidence="1" key="1">
    <citation type="submission" date="2023-06" db="EMBL/GenBank/DDBJ databases">
        <authorList>
            <person name="Zeman M."/>
            <person name="Kubasova T."/>
            <person name="Jahodarova E."/>
            <person name="Nykrynova M."/>
            <person name="Rychlik I."/>
        </authorList>
    </citation>
    <scope>NUCLEOTIDE SEQUENCE</scope>
    <source>
        <strain evidence="1">84_SSukc20</strain>
    </source>
</reference>
<evidence type="ECO:0000313" key="1">
    <source>
        <dbReference type="EMBL" id="MDN0049184.1"/>
    </source>
</evidence>
<dbReference type="RefSeq" id="WP_087406249.1">
    <property type="nucleotide sequence ID" value="NZ_JACJJJ010000004.1"/>
</dbReference>
<dbReference type="SUPFAM" id="SSF101898">
    <property type="entry name" value="NHL repeat"/>
    <property type="match status" value="1"/>
</dbReference>
<keyword evidence="2" id="KW-1185">Reference proteome</keyword>
<comment type="caution">
    <text evidence="1">The sequence shown here is derived from an EMBL/GenBank/DDBJ whole genome shotgun (WGS) entry which is preliminary data.</text>
</comment>
<accession>A0ABT7X564</accession>
<name>A0ABT7X564_9BACE</name>
<evidence type="ECO:0000313" key="2">
    <source>
        <dbReference type="Proteomes" id="UP001167871"/>
    </source>
</evidence>
<protein>
    <submittedName>
        <fullName evidence="1">6-bladed beta-propeller</fullName>
    </submittedName>
</protein>